<keyword evidence="3" id="KW-1185">Reference proteome</keyword>
<feature type="non-terminal residue" evidence="2">
    <location>
        <position position="200"/>
    </location>
</feature>
<keyword evidence="1" id="KW-0732">Signal</keyword>
<evidence type="ECO:0000313" key="3">
    <source>
        <dbReference type="Proteomes" id="UP000318571"/>
    </source>
</evidence>
<dbReference type="PANTHER" id="PTHR33236">
    <property type="entry name" value="INTRAFLAGELLAR TRANSPORT PROTEIN 122 FAMILY PROTEIN-RELATED"/>
    <property type="match status" value="1"/>
</dbReference>
<sequence length="200" mass="21378">MGYHGSNLSACLILFFTIPLLLTLIEAKGNKSTNLSLDGPHRTGKLFSLFNVVRFPNEQCISRSDPTMRGTCFSQINCQERGGTPDGNCASGFGICCMFVIQTCSGTVVQNCTYIQNMAFPGSDTTVSQTCNFMFNRIDPNICQIRLDFDTTVLQTDPGLPGMCGGAGDSLTVGSPLSGSPFAFPSAICGTLNGQHSRMT</sequence>
<dbReference type="Proteomes" id="UP000318571">
    <property type="component" value="Chromosome 8"/>
</dbReference>
<dbReference type="EMBL" id="VCGU01000459">
    <property type="protein sequence ID" value="TRY61649.1"/>
    <property type="molecule type" value="Genomic_DNA"/>
</dbReference>
<name>A0A553N8C0_TIGCA</name>
<organism evidence="2 3">
    <name type="scientific">Tigriopus californicus</name>
    <name type="common">Marine copepod</name>
    <dbReference type="NCBI Taxonomy" id="6832"/>
    <lineage>
        <taxon>Eukaryota</taxon>
        <taxon>Metazoa</taxon>
        <taxon>Ecdysozoa</taxon>
        <taxon>Arthropoda</taxon>
        <taxon>Crustacea</taxon>
        <taxon>Multicrustacea</taxon>
        <taxon>Hexanauplia</taxon>
        <taxon>Copepoda</taxon>
        <taxon>Harpacticoida</taxon>
        <taxon>Harpacticidae</taxon>
        <taxon>Tigriopus</taxon>
    </lineage>
</organism>
<dbReference type="PANTHER" id="PTHR33236:SF5">
    <property type="entry name" value="CUB DOMAIN-CONTAINING PROTEIN"/>
    <property type="match status" value="1"/>
</dbReference>
<evidence type="ECO:0008006" key="4">
    <source>
        <dbReference type="Google" id="ProtNLM"/>
    </source>
</evidence>
<comment type="caution">
    <text evidence="2">The sequence shown here is derived from an EMBL/GenBank/DDBJ whole genome shotgun (WGS) entry which is preliminary data.</text>
</comment>
<protein>
    <recommendedName>
        <fullName evidence="4">CUB domain-containing protein</fullName>
    </recommendedName>
</protein>
<dbReference type="AlphaFoldDB" id="A0A553N8C0"/>
<proteinExistence type="predicted"/>
<accession>A0A553N8C0</accession>
<reference evidence="2 3" key="1">
    <citation type="journal article" date="2018" name="Nat. Ecol. Evol.">
        <title>Genomic signatures of mitonuclear coevolution across populations of Tigriopus californicus.</title>
        <authorList>
            <person name="Barreto F.S."/>
            <person name="Watson E.T."/>
            <person name="Lima T.G."/>
            <person name="Willett C.S."/>
            <person name="Edmands S."/>
            <person name="Li W."/>
            <person name="Burton R.S."/>
        </authorList>
    </citation>
    <scope>NUCLEOTIDE SEQUENCE [LARGE SCALE GENOMIC DNA]</scope>
    <source>
        <strain evidence="2 3">San Diego</strain>
    </source>
</reference>
<feature type="signal peptide" evidence="1">
    <location>
        <begin position="1"/>
        <end position="27"/>
    </location>
</feature>
<gene>
    <name evidence="2" type="ORF">TCAL_16273</name>
</gene>
<evidence type="ECO:0000256" key="1">
    <source>
        <dbReference type="SAM" id="SignalP"/>
    </source>
</evidence>
<evidence type="ECO:0000313" key="2">
    <source>
        <dbReference type="EMBL" id="TRY61649.1"/>
    </source>
</evidence>
<feature type="chain" id="PRO_5022078630" description="CUB domain-containing protein" evidence="1">
    <location>
        <begin position="28"/>
        <end position="200"/>
    </location>
</feature>
<dbReference type="STRING" id="6832.A0A553N8C0"/>